<comment type="caution">
    <text evidence="2">The sequence shown here is derived from an EMBL/GenBank/DDBJ whole genome shotgun (WGS) entry which is preliminary data.</text>
</comment>
<dbReference type="AlphaFoldDB" id="A0A6A5GJC9"/>
<organism evidence="2 3">
    <name type="scientific">Caenorhabditis remanei</name>
    <name type="common">Caenorhabditis vulgaris</name>
    <dbReference type="NCBI Taxonomy" id="31234"/>
    <lineage>
        <taxon>Eukaryota</taxon>
        <taxon>Metazoa</taxon>
        <taxon>Ecdysozoa</taxon>
        <taxon>Nematoda</taxon>
        <taxon>Chromadorea</taxon>
        <taxon>Rhabditida</taxon>
        <taxon>Rhabditina</taxon>
        <taxon>Rhabditomorpha</taxon>
        <taxon>Rhabditoidea</taxon>
        <taxon>Rhabditidae</taxon>
        <taxon>Peloderinae</taxon>
        <taxon>Caenorhabditis</taxon>
    </lineage>
</organism>
<dbReference type="RefSeq" id="XP_053582855.1">
    <property type="nucleotide sequence ID" value="XM_053733942.1"/>
</dbReference>
<reference evidence="2 3" key="1">
    <citation type="submission" date="2019-12" db="EMBL/GenBank/DDBJ databases">
        <title>Chromosome-level assembly of the Caenorhabditis remanei genome.</title>
        <authorList>
            <person name="Teterina A.A."/>
            <person name="Willis J.H."/>
            <person name="Phillips P.C."/>
        </authorList>
    </citation>
    <scope>NUCLEOTIDE SEQUENCE [LARGE SCALE GENOMIC DNA]</scope>
    <source>
        <strain evidence="2 3">PX506</strain>
        <tissue evidence="2">Whole organism</tissue>
    </source>
</reference>
<dbReference type="KEGG" id="crq:GCK72_021012"/>
<dbReference type="CTD" id="78777061"/>
<feature type="region of interest" description="Disordered" evidence="1">
    <location>
        <begin position="1"/>
        <end position="31"/>
    </location>
</feature>
<protein>
    <submittedName>
        <fullName evidence="2">Uncharacterized protein</fullName>
    </submittedName>
</protein>
<dbReference type="GeneID" id="78777061"/>
<dbReference type="EMBL" id="WUAV01000005">
    <property type="protein sequence ID" value="KAF1754449.1"/>
    <property type="molecule type" value="Genomic_DNA"/>
</dbReference>
<dbReference type="Proteomes" id="UP000483820">
    <property type="component" value="Chromosome V"/>
</dbReference>
<evidence type="ECO:0000313" key="2">
    <source>
        <dbReference type="EMBL" id="KAF1754449.1"/>
    </source>
</evidence>
<accession>A0A6A5GJC9</accession>
<proteinExistence type="predicted"/>
<name>A0A6A5GJC9_CAERE</name>
<evidence type="ECO:0000256" key="1">
    <source>
        <dbReference type="SAM" id="MobiDB-lite"/>
    </source>
</evidence>
<feature type="compositionally biased region" description="Basic and acidic residues" evidence="1">
    <location>
        <begin position="1"/>
        <end position="11"/>
    </location>
</feature>
<gene>
    <name evidence="2" type="ORF">GCK72_021012</name>
</gene>
<feature type="compositionally biased region" description="Polar residues" evidence="1">
    <location>
        <begin position="13"/>
        <end position="22"/>
    </location>
</feature>
<sequence>MSEHSKRKEANCHTPTARIQQKNPPPKTVSFRNAPYEKVYTEDGETLEEAPANDFLHLNNNGFDGEDVGLLTQPVQNQKNISNSGNSSGICPFEVGEKLSELPKEQLNTYHRQLYDSMFPRLSFNYATVDYIISNGGDPDSKALASGIKGIMELMELQNQKFTQQKPSDSIAETLATLDPSSFLNQEEVEVLSMYGTELISINRVFASVPAQSGSLRSILQSLANIWISQIMSHEDRVKFSTSEKPKSPQLSLPTRFLNLPIPLIYTCVNMKCTKDESVKLNIALFFKMHVTNLFNQARTDAKTARKRQRVSSPATKE</sequence>
<evidence type="ECO:0000313" key="3">
    <source>
        <dbReference type="Proteomes" id="UP000483820"/>
    </source>
</evidence>